<keyword evidence="5" id="KW-1185">Reference proteome</keyword>
<evidence type="ECO:0000313" key="4">
    <source>
        <dbReference type="EMBL" id="MDQ2584416.1"/>
    </source>
</evidence>
<dbReference type="EMBL" id="NSDM01000004">
    <property type="protein sequence ID" value="MDQ2584416.1"/>
    <property type="molecule type" value="Genomic_DNA"/>
</dbReference>
<accession>A0ABU0WX28</accession>
<feature type="compositionally biased region" description="Low complexity" evidence="1">
    <location>
        <begin position="85"/>
        <end position="111"/>
    </location>
</feature>
<keyword evidence="2" id="KW-0472">Membrane</keyword>
<feature type="compositionally biased region" description="Polar residues" evidence="1">
    <location>
        <begin position="126"/>
        <end position="137"/>
    </location>
</feature>
<dbReference type="InterPro" id="IPR027381">
    <property type="entry name" value="LytR/CpsA/Psr_C"/>
</dbReference>
<protein>
    <recommendedName>
        <fullName evidence="3">LytR/CpsA/Psr regulator C-terminal domain-containing protein</fullName>
    </recommendedName>
</protein>
<dbReference type="Proteomes" id="UP001225605">
    <property type="component" value="Unassembled WGS sequence"/>
</dbReference>
<evidence type="ECO:0000259" key="3">
    <source>
        <dbReference type="Pfam" id="PF13399"/>
    </source>
</evidence>
<evidence type="ECO:0000313" key="5">
    <source>
        <dbReference type="Proteomes" id="UP001225605"/>
    </source>
</evidence>
<comment type="caution">
    <text evidence="4">The sequence shown here is derived from an EMBL/GenBank/DDBJ whole genome shotgun (WGS) entry which is preliminary data.</text>
</comment>
<organism evidence="4 5">
    <name type="scientific">Saccharothrix yanglingensis</name>
    <dbReference type="NCBI Taxonomy" id="659496"/>
    <lineage>
        <taxon>Bacteria</taxon>
        <taxon>Bacillati</taxon>
        <taxon>Actinomycetota</taxon>
        <taxon>Actinomycetes</taxon>
        <taxon>Pseudonocardiales</taxon>
        <taxon>Pseudonocardiaceae</taxon>
        <taxon>Saccharothrix</taxon>
    </lineage>
</organism>
<feature type="compositionally biased region" description="Low complexity" evidence="1">
    <location>
        <begin position="46"/>
        <end position="78"/>
    </location>
</feature>
<evidence type="ECO:0000256" key="2">
    <source>
        <dbReference type="SAM" id="Phobius"/>
    </source>
</evidence>
<dbReference type="Gene3D" id="3.30.70.2390">
    <property type="match status" value="1"/>
</dbReference>
<feature type="region of interest" description="Disordered" evidence="1">
    <location>
        <begin position="36"/>
        <end position="143"/>
    </location>
</feature>
<keyword evidence="2" id="KW-1133">Transmembrane helix</keyword>
<dbReference type="Pfam" id="PF13399">
    <property type="entry name" value="LytR_C"/>
    <property type="match status" value="1"/>
</dbReference>
<evidence type="ECO:0000256" key="1">
    <source>
        <dbReference type="SAM" id="MobiDB-lite"/>
    </source>
</evidence>
<dbReference type="RefSeq" id="WP_306745561.1">
    <property type="nucleotide sequence ID" value="NZ_NSDM01000004.1"/>
</dbReference>
<reference evidence="4 5" key="1">
    <citation type="submission" date="2017-06" db="EMBL/GenBank/DDBJ databases">
        <title>Cultured bacterium strain Saccharothrix yanglingensis Hhs.015.</title>
        <authorList>
            <person name="Xia Y."/>
        </authorList>
    </citation>
    <scope>NUCLEOTIDE SEQUENCE [LARGE SCALE GENOMIC DNA]</scope>
    <source>
        <strain evidence="4 5">Hhs.015</strain>
    </source>
</reference>
<keyword evidence="2" id="KW-0812">Transmembrane</keyword>
<feature type="transmembrane region" description="Helical" evidence="2">
    <location>
        <begin position="16"/>
        <end position="37"/>
    </location>
</feature>
<sequence>MTNPEQPAGSAQPARAAGYVLLGVSAIALVVGVVSLFTGGPDDEPPAAQSTPPSASSSASPDPSDPSGSDTGTPTSPDAPAESSAGQAPTTEPPATTGGPTTTTAPGAATPGTPPPPVTPKPQVRVYNNSTTPNLASRASDDVQKAGWPVAETGNYSQGVIPTTTVYYRPGTDEEESAKLLATTLGARVEARFDGIRDAHAGIIVIVTNDYRGPSGKVS</sequence>
<gene>
    <name evidence="4" type="ORF">CKY47_10575</name>
</gene>
<proteinExistence type="predicted"/>
<name>A0ABU0WX28_9PSEU</name>
<feature type="domain" description="LytR/CpsA/Psr regulator C-terminal" evidence="3">
    <location>
        <begin position="123"/>
        <end position="211"/>
    </location>
</feature>